<comment type="similarity">
    <text evidence="3">Belongs to the CheD family.</text>
</comment>
<keyword evidence="2 3" id="KW-0378">Hydrolase</keyword>
<dbReference type="HAMAP" id="MF_01440">
    <property type="entry name" value="CheD"/>
    <property type="match status" value="1"/>
</dbReference>
<dbReference type="InterPro" id="IPR011324">
    <property type="entry name" value="Cytotoxic_necrot_fac-like_cat"/>
</dbReference>
<dbReference type="PANTHER" id="PTHR35147">
    <property type="entry name" value="CHEMORECEPTOR GLUTAMINE DEAMIDASE CHED-RELATED"/>
    <property type="match status" value="1"/>
</dbReference>
<dbReference type="EMBL" id="JAUSQZ010000001">
    <property type="protein sequence ID" value="MDP9830034.1"/>
    <property type="molecule type" value="Genomic_DNA"/>
</dbReference>
<sequence length="168" mass="18153">MKAHGEWPAISLVPGSLWFGPGPGTVDTLLGSCVAITVWHPFLLVGGMCHFLVPSRGRARAGRDMDARYADEAFALMCQHMRDAGTAYGEYRFSVYGGARQLAGAGSGRRPDVPGINIHAALFLINSLGARAERWHVGGFGPRRVTFDLLTGETQVRHEGAMCPETTR</sequence>
<dbReference type="GO" id="GO:0050568">
    <property type="term" value="F:protein-glutamine glutaminase activity"/>
    <property type="evidence" value="ECO:0007669"/>
    <property type="project" value="UniProtKB-EC"/>
</dbReference>
<dbReference type="CDD" id="cd16352">
    <property type="entry name" value="CheD"/>
    <property type="match status" value="1"/>
</dbReference>
<dbReference type="InterPro" id="IPR005659">
    <property type="entry name" value="Chemorcpt_Glu_NH3ase_CheD"/>
</dbReference>
<evidence type="ECO:0000256" key="2">
    <source>
        <dbReference type="ARBA" id="ARBA00022801"/>
    </source>
</evidence>
<dbReference type="Proteomes" id="UP001235712">
    <property type="component" value="Unassembled WGS sequence"/>
</dbReference>
<keyword evidence="1 3" id="KW-0145">Chemotaxis</keyword>
<dbReference type="SUPFAM" id="SSF64438">
    <property type="entry name" value="CNF1/YfiH-like putative cysteine hydrolases"/>
    <property type="match status" value="1"/>
</dbReference>
<comment type="catalytic activity">
    <reaction evidence="3">
        <text>L-glutaminyl-[protein] + H2O = L-glutamyl-[protein] + NH4(+)</text>
        <dbReference type="Rhea" id="RHEA:16441"/>
        <dbReference type="Rhea" id="RHEA-COMP:10207"/>
        <dbReference type="Rhea" id="RHEA-COMP:10208"/>
        <dbReference type="ChEBI" id="CHEBI:15377"/>
        <dbReference type="ChEBI" id="CHEBI:28938"/>
        <dbReference type="ChEBI" id="CHEBI:29973"/>
        <dbReference type="ChEBI" id="CHEBI:30011"/>
        <dbReference type="EC" id="3.5.1.44"/>
    </reaction>
</comment>
<reference evidence="4 5" key="1">
    <citation type="submission" date="2023-07" db="EMBL/GenBank/DDBJ databases">
        <title>Sequencing the genomes of 1000 actinobacteria strains.</title>
        <authorList>
            <person name="Klenk H.-P."/>
        </authorList>
    </citation>
    <scope>NUCLEOTIDE SEQUENCE [LARGE SCALE GENOMIC DNA]</scope>
    <source>
        <strain evidence="4 5">DSM 44388</strain>
    </source>
</reference>
<accession>A0ABT9PBF1</accession>
<evidence type="ECO:0000313" key="5">
    <source>
        <dbReference type="Proteomes" id="UP001235712"/>
    </source>
</evidence>
<evidence type="ECO:0000313" key="4">
    <source>
        <dbReference type="EMBL" id="MDP9830034.1"/>
    </source>
</evidence>
<dbReference type="Gene3D" id="3.30.1330.200">
    <property type="match status" value="1"/>
</dbReference>
<comment type="caution">
    <text evidence="4">The sequence shown here is derived from an EMBL/GenBank/DDBJ whole genome shotgun (WGS) entry which is preliminary data.</text>
</comment>
<protein>
    <recommendedName>
        <fullName evidence="3">Probable chemoreceptor glutamine deamidase CheD</fullName>
        <ecNumber evidence="3">3.5.1.44</ecNumber>
    </recommendedName>
</protein>
<evidence type="ECO:0000256" key="3">
    <source>
        <dbReference type="HAMAP-Rule" id="MF_01440"/>
    </source>
</evidence>
<dbReference type="EC" id="3.5.1.44" evidence="3"/>
<evidence type="ECO:0000256" key="1">
    <source>
        <dbReference type="ARBA" id="ARBA00022500"/>
    </source>
</evidence>
<proteinExistence type="inferred from homology"/>
<keyword evidence="5" id="KW-1185">Reference proteome</keyword>
<dbReference type="PANTHER" id="PTHR35147:SF3">
    <property type="entry name" value="CHEMORECEPTOR GLUTAMINE DEAMIDASE CHED 1-RELATED"/>
    <property type="match status" value="1"/>
</dbReference>
<gene>
    <name evidence="3" type="primary">cheD</name>
    <name evidence="4" type="ORF">J2S57_005783</name>
</gene>
<dbReference type="InterPro" id="IPR038592">
    <property type="entry name" value="CheD-like_sf"/>
</dbReference>
<comment type="function">
    <text evidence="3">Probably deamidates glutamine residues to glutamate on methyl-accepting chemotaxis receptors (MCPs), playing an important role in chemotaxis.</text>
</comment>
<name>A0ABT9PBF1_9ACTN</name>
<dbReference type="Pfam" id="PF03975">
    <property type="entry name" value="CheD"/>
    <property type="match status" value="1"/>
</dbReference>
<dbReference type="RefSeq" id="WP_307248830.1">
    <property type="nucleotide sequence ID" value="NZ_JAUSQZ010000001.1"/>
</dbReference>
<organism evidence="4 5">
    <name type="scientific">Kineosporia succinea</name>
    <dbReference type="NCBI Taxonomy" id="84632"/>
    <lineage>
        <taxon>Bacteria</taxon>
        <taxon>Bacillati</taxon>
        <taxon>Actinomycetota</taxon>
        <taxon>Actinomycetes</taxon>
        <taxon>Kineosporiales</taxon>
        <taxon>Kineosporiaceae</taxon>
        <taxon>Kineosporia</taxon>
    </lineage>
</organism>